<sequence>MKVKDGFMLHEVAGSFVAVPLGKAQVDFGGMLTLTPVGAFLWKKLEADTDEDALTKAVLAEYEVDEATARRDVHAFLEKLRAHGLLES</sequence>
<name>A0A9D1IFB9_9FIRM</name>
<dbReference type="InterPro" id="IPR008792">
    <property type="entry name" value="PQQD"/>
</dbReference>
<dbReference type="InterPro" id="IPR041881">
    <property type="entry name" value="PqqD_sf"/>
</dbReference>
<organism evidence="1 2">
    <name type="scientific">Candidatus Fimenecus excrementigallinarum</name>
    <dbReference type="NCBI Taxonomy" id="2840816"/>
    <lineage>
        <taxon>Bacteria</taxon>
        <taxon>Bacillati</taxon>
        <taxon>Bacillota</taxon>
        <taxon>Clostridia</taxon>
        <taxon>Candidatus Fimenecus</taxon>
    </lineage>
</organism>
<gene>
    <name evidence="1" type="ORF">IAC53_07475</name>
</gene>
<proteinExistence type="predicted"/>
<comment type="caution">
    <text evidence="1">The sequence shown here is derived from an EMBL/GenBank/DDBJ whole genome shotgun (WGS) entry which is preliminary data.</text>
</comment>
<protein>
    <submittedName>
        <fullName evidence="1">PqqD family protein</fullName>
    </submittedName>
</protein>
<dbReference type="Proteomes" id="UP000824071">
    <property type="component" value="Unassembled WGS sequence"/>
</dbReference>
<dbReference type="Gene3D" id="1.10.10.1150">
    <property type="entry name" value="Coenzyme PQQ synthesis protein D (PqqD)"/>
    <property type="match status" value="1"/>
</dbReference>
<dbReference type="AlphaFoldDB" id="A0A9D1IFB9"/>
<reference evidence="1" key="1">
    <citation type="submission" date="2020-10" db="EMBL/GenBank/DDBJ databases">
        <authorList>
            <person name="Gilroy R."/>
        </authorList>
    </citation>
    <scope>NUCLEOTIDE SEQUENCE</scope>
    <source>
        <strain evidence="1">ChiGjej1B1-19959</strain>
    </source>
</reference>
<evidence type="ECO:0000313" key="2">
    <source>
        <dbReference type="Proteomes" id="UP000824071"/>
    </source>
</evidence>
<evidence type="ECO:0000313" key="1">
    <source>
        <dbReference type="EMBL" id="HIU36425.1"/>
    </source>
</evidence>
<accession>A0A9D1IFB9</accession>
<dbReference type="Pfam" id="PF05402">
    <property type="entry name" value="PqqD"/>
    <property type="match status" value="1"/>
</dbReference>
<dbReference type="EMBL" id="DVMW01000042">
    <property type="protein sequence ID" value="HIU36425.1"/>
    <property type="molecule type" value="Genomic_DNA"/>
</dbReference>
<reference evidence="1" key="2">
    <citation type="journal article" date="2021" name="PeerJ">
        <title>Extensive microbial diversity within the chicken gut microbiome revealed by metagenomics and culture.</title>
        <authorList>
            <person name="Gilroy R."/>
            <person name="Ravi A."/>
            <person name="Getino M."/>
            <person name="Pursley I."/>
            <person name="Horton D.L."/>
            <person name="Alikhan N.F."/>
            <person name="Baker D."/>
            <person name="Gharbi K."/>
            <person name="Hall N."/>
            <person name="Watson M."/>
            <person name="Adriaenssens E.M."/>
            <person name="Foster-Nyarko E."/>
            <person name="Jarju S."/>
            <person name="Secka A."/>
            <person name="Antonio M."/>
            <person name="Oren A."/>
            <person name="Chaudhuri R.R."/>
            <person name="La Ragione R."/>
            <person name="Hildebrand F."/>
            <person name="Pallen M.J."/>
        </authorList>
    </citation>
    <scope>NUCLEOTIDE SEQUENCE</scope>
    <source>
        <strain evidence="1">ChiGjej1B1-19959</strain>
    </source>
</reference>